<keyword evidence="2" id="KW-1185">Reference proteome</keyword>
<protein>
    <submittedName>
        <fullName evidence="1">Uncharacterized protein</fullName>
    </submittedName>
</protein>
<evidence type="ECO:0000313" key="2">
    <source>
        <dbReference type="Proteomes" id="UP001239111"/>
    </source>
</evidence>
<dbReference type="EMBL" id="CM056742">
    <property type="protein sequence ID" value="KAJ8675651.1"/>
    <property type="molecule type" value="Genomic_DNA"/>
</dbReference>
<accession>A0ACC2NWY2</accession>
<proteinExistence type="predicted"/>
<comment type="caution">
    <text evidence="1">The sequence shown here is derived from an EMBL/GenBank/DDBJ whole genome shotgun (WGS) entry which is preliminary data.</text>
</comment>
<gene>
    <name evidence="1" type="ORF">QAD02_011437</name>
</gene>
<dbReference type="Proteomes" id="UP001239111">
    <property type="component" value="Chromosome 2"/>
</dbReference>
<evidence type="ECO:0000313" key="1">
    <source>
        <dbReference type="EMBL" id="KAJ8675651.1"/>
    </source>
</evidence>
<name>A0ACC2NWY2_9HYME</name>
<reference evidence="1" key="1">
    <citation type="submission" date="2023-04" db="EMBL/GenBank/DDBJ databases">
        <title>A chromosome-level genome assembly of the parasitoid wasp Eretmocerus hayati.</title>
        <authorList>
            <person name="Zhong Y."/>
            <person name="Liu S."/>
            <person name="Liu Y."/>
        </authorList>
    </citation>
    <scope>NUCLEOTIDE SEQUENCE</scope>
    <source>
        <strain evidence="1">ZJU_SS_LIU_2023</strain>
    </source>
</reference>
<sequence length="1167" mass="132985">MTDSSILMDDSDEDEMMMASRCTGPSSAAKTMIQESDTEEEDSDRNAEDAQSIDSEEEDLQFLNSSHRVSILEHTSDSESEAEPTVLSKMKRRSTIYDDPESLSEKSVDPDTPITMPARKKAKNILYSDSESEDNQMPTDQPIKKNLQGLLSDDESDDDEPNKGYHHEKSQVYSKILIEDDDEMPSSKPKANELDVTPNSPTLHVPNDVADASIDDSSTNKSVNTPVHGSPNISESPRVRRASGSPSLNIFGNISKDSVILLDSSDDDMDQDADDISKKLSKEDDVEKKKQHLLSCIDRTQTQLNKLNRFAESVDINQLPDKGEKVFDSIEEQKEKLAQLKRELAVLTRVPIASPLQTRNISSVPSPYNIQKKRLGSPSRDQENVDVQPKIKLEGVTPLKIHSPVKNGSGLASKYESHSDGNKFLSIKKEMFHSSPNVVRLNGNHESDEKLFVKKQDPYQDSSEDYSDEDESGEYDEDEHDYDSYEGYSEDEQGAWNRKLFRKSFKKKRQSMNKSEFWENRPDFDLGDIPTVPKRGFRLADLGDQALNTLLNQQSLTHDRLSQLHKSLTTRPAEDYREQDPPGLKIPLMPHQQHALAWMKWRETQNPRGGILADDMGLGKTLSMISLVLATINEKHGNDSDSDSDDEWISRKKHKRVYGKTLVVCPASLLQQWEKEVKKRCNRGILTTYLLHGPNRVSDERKLARYNIVITTYQILVNEHRANSKMYQMEWNRVILDEAHFVRNHKSQASVAVCGLRGRYKWALTGTPIQNKEMDLYAILKFLECSPFDELPVWRRWVDNKNDAGKQRLIALMKSLMLRRTKQELQTKGTFKTLPDKTVHQIEIDMDEEEKAAYQKILLYSRTLFAQFLAQRGHDAGKIEKPTLEMVSQFTRAQRVMLDSHDKVSAHEILVLILRLRQMCCHPALIHAMLDQEDAEISGIASEELNSNVLGQLNSMSIHEEDEGVEDFVAEFRFNEKVTSNLLSTQNPVFDDDRCSSKVRAIIKKIEELLETGDKIVVVSQWTGFLKVIAKNLDNIDDARYAMFTGEVEVKKRQPIVDRFNDSDEENNVLLLSLTAGGVGLNLIGGNHLLLIDIHWNPQLENQAQDRIYRFGQKKNVHVYKFICRDTIEFRVKYLQDKKLDIANHVLTGTRSMSSKLTIEDLKTLFS</sequence>
<organism evidence="1 2">
    <name type="scientific">Eretmocerus hayati</name>
    <dbReference type="NCBI Taxonomy" id="131215"/>
    <lineage>
        <taxon>Eukaryota</taxon>
        <taxon>Metazoa</taxon>
        <taxon>Ecdysozoa</taxon>
        <taxon>Arthropoda</taxon>
        <taxon>Hexapoda</taxon>
        <taxon>Insecta</taxon>
        <taxon>Pterygota</taxon>
        <taxon>Neoptera</taxon>
        <taxon>Endopterygota</taxon>
        <taxon>Hymenoptera</taxon>
        <taxon>Apocrita</taxon>
        <taxon>Proctotrupomorpha</taxon>
        <taxon>Chalcidoidea</taxon>
        <taxon>Aphelinidae</taxon>
        <taxon>Aphelininae</taxon>
        <taxon>Eretmocerus</taxon>
    </lineage>
</organism>